<dbReference type="GeneTree" id="ENSGT00390000013684"/>
<sequence>MMHMLGDRMCMESLRKDITDLQGTLVDVFSRVGAVRYPSWKFPDKISCDLDLVQLLETYDFVEDEPDFTQLSHVVLLELVIDRLLLLIQSFTTYTCLTSNDKGHPPTHDQGSSMSVGLAVRKFWSNMLKLGTDFKQSKADQKSCLAKGETGNETSQRLSSSRLQSTPARSQRRTVTPSSQNYIAWDTRTVGCQTMESALVPCDACSIAQNSLREVSDAIINVCIDQNLPCSLSKLQERLNPMGIMSSNEMCYWASEESKDLARISKHLSELKLVILPLQDQLQAASVENHKMQLNIESEKKKLEAQQEDMKRQIKENERHLQQKEHQSVEAMNKMERDKEELRKGAAVLGERVSILKEELKSQHGIIRDLELTKDHLMHEMQSMVTKEKVTVLEQKVSELKNHLDTTLQLLHDSEEIVSKEQAHVESLQNHKESLQMKQKSLIQELDRLSQECENLQGSLSDSEEEKAKLGEQMEELETEKNNLRSQLEEKQKIMTQLQQEKQSLKDSISGMKRQLKELEVALQEQRENARLLVSYPDLHAPPVIESTGDITEDMDKQLQANSIRINILEEENSKLRTSLSKLREKDQLGQLRLIPQTQLWNTQKSPEPISMGYQQSQSNARSSTSQSSSVAIARDPPNATSTVSGEHMRRGSSGNAHQALNFLTFPSEMSPIAAYARVKQVKGRSRTSSSDRK</sequence>
<feature type="coiled-coil region" evidence="1">
    <location>
        <begin position="418"/>
        <end position="533"/>
    </location>
</feature>
<name>A0A8C5N1A3_9ANUR</name>
<dbReference type="PANTHER" id="PTHR43696:SF9">
    <property type="entry name" value="COILED-COIL DOMAIN-CONTAINING PROTEIN 157"/>
    <property type="match status" value="1"/>
</dbReference>
<dbReference type="Proteomes" id="UP000694569">
    <property type="component" value="Unplaced"/>
</dbReference>
<feature type="compositionally biased region" description="Polar residues" evidence="2">
    <location>
        <begin position="167"/>
        <end position="177"/>
    </location>
</feature>
<dbReference type="Ensembl" id="ENSLLET00000023001.1">
    <property type="protein sequence ID" value="ENSLLEP00000022145.1"/>
    <property type="gene ID" value="ENSLLEG00000014038.1"/>
</dbReference>
<feature type="coiled-coil region" evidence="1">
    <location>
        <begin position="282"/>
        <end position="352"/>
    </location>
</feature>
<dbReference type="OrthoDB" id="10051906at2759"/>
<feature type="region of interest" description="Disordered" evidence="2">
    <location>
        <begin position="145"/>
        <end position="177"/>
    </location>
</feature>
<feature type="compositionally biased region" description="Low complexity" evidence="2">
    <location>
        <begin position="154"/>
        <end position="166"/>
    </location>
</feature>
<feature type="compositionally biased region" description="Low complexity" evidence="2">
    <location>
        <begin position="615"/>
        <end position="630"/>
    </location>
</feature>
<evidence type="ECO:0000256" key="2">
    <source>
        <dbReference type="SAM" id="MobiDB-lite"/>
    </source>
</evidence>
<feature type="region of interest" description="Disordered" evidence="2">
    <location>
        <begin position="600"/>
        <end position="656"/>
    </location>
</feature>
<dbReference type="PANTHER" id="PTHR43696">
    <property type="entry name" value="COILED-COIL DOMAIN-CONTAINING PROTEIN 157"/>
    <property type="match status" value="1"/>
</dbReference>
<keyword evidence="1" id="KW-0175">Coiled coil</keyword>
<dbReference type="SUPFAM" id="SSF90257">
    <property type="entry name" value="Myosin rod fragments"/>
    <property type="match status" value="1"/>
</dbReference>
<dbReference type="AlphaFoldDB" id="A0A8C5N1A3"/>
<protein>
    <submittedName>
        <fullName evidence="3">Coiled-coil domain containing 157</fullName>
    </submittedName>
</protein>
<proteinExistence type="predicted"/>
<keyword evidence="4" id="KW-1185">Reference proteome</keyword>
<reference evidence="3" key="1">
    <citation type="submission" date="2025-08" db="UniProtKB">
        <authorList>
            <consortium name="Ensembl"/>
        </authorList>
    </citation>
    <scope>IDENTIFICATION</scope>
</reference>
<evidence type="ECO:0000313" key="3">
    <source>
        <dbReference type="Ensembl" id="ENSLLEP00000022145.1"/>
    </source>
</evidence>
<evidence type="ECO:0000256" key="1">
    <source>
        <dbReference type="SAM" id="Coils"/>
    </source>
</evidence>
<organism evidence="3 4">
    <name type="scientific">Leptobrachium leishanense</name>
    <name type="common">Leishan spiny toad</name>
    <dbReference type="NCBI Taxonomy" id="445787"/>
    <lineage>
        <taxon>Eukaryota</taxon>
        <taxon>Metazoa</taxon>
        <taxon>Chordata</taxon>
        <taxon>Craniata</taxon>
        <taxon>Vertebrata</taxon>
        <taxon>Euteleostomi</taxon>
        <taxon>Amphibia</taxon>
        <taxon>Batrachia</taxon>
        <taxon>Anura</taxon>
        <taxon>Pelobatoidea</taxon>
        <taxon>Megophryidae</taxon>
        <taxon>Leptobrachium</taxon>
    </lineage>
</organism>
<gene>
    <name evidence="3" type="primary">CCDC157</name>
</gene>
<dbReference type="InterPro" id="IPR029681">
    <property type="entry name" value="CCDC157"/>
</dbReference>
<reference evidence="3" key="2">
    <citation type="submission" date="2025-09" db="UniProtKB">
        <authorList>
            <consortium name="Ensembl"/>
        </authorList>
    </citation>
    <scope>IDENTIFICATION</scope>
</reference>
<evidence type="ECO:0000313" key="4">
    <source>
        <dbReference type="Proteomes" id="UP000694569"/>
    </source>
</evidence>
<accession>A0A8C5N1A3</accession>
<dbReference type="Gene3D" id="6.10.250.3110">
    <property type="match status" value="1"/>
</dbReference>